<feature type="region of interest" description="Disordered" evidence="1">
    <location>
        <begin position="70"/>
        <end position="101"/>
    </location>
</feature>
<feature type="region of interest" description="Disordered" evidence="1">
    <location>
        <begin position="170"/>
        <end position="189"/>
    </location>
</feature>
<gene>
    <name evidence="2" type="ORF">GCM10010412_095710</name>
</gene>
<evidence type="ECO:0000313" key="3">
    <source>
        <dbReference type="Proteomes" id="UP001501666"/>
    </source>
</evidence>
<proteinExistence type="predicted"/>
<dbReference type="Proteomes" id="UP001501666">
    <property type="component" value="Unassembled WGS sequence"/>
</dbReference>
<protein>
    <submittedName>
        <fullName evidence="2">Uncharacterized protein</fullName>
    </submittedName>
</protein>
<comment type="caution">
    <text evidence="2">The sequence shown here is derived from an EMBL/GenBank/DDBJ whole genome shotgun (WGS) entry which is preliminary data.</text>
</comment>
<organism evidence="2 3">
    <name type="scientific">Nonomuraea recticatena</name>
    <dbReference type="NCBI Taxonomy" id="46178"/>
    <lineage>
        <taxon>Bacteria</taxon>
        <taxon>Bacillati</taxon>
        <taxon>Actinomycetota</taxon>
        <taxon>Actinomycetes</taxon>
        <taxon>Streptosporangiales</taxon>
        <taxon>Streptosporangiaceae</taxon>
        <taxon>Nonomuraea</taxon>
    </lineage>
</organism>
<reference evidence="3" key="1">
    <citation type="journal article" date="2019" name="Int. J. Syst. Evol. Microbiol.">
        <title>The Global Catalogue of Microorganisms (GCM) 10K type strain sequencing project: providing services to taxonomists for standard genome sequencing and annotation.</title>
        <authorList>
            <consortium name="The Broad Institute Genomics Platform"/>
            <consortium name="The Broad Institute Genome Sequencing Center for Infectious Disease"/>
            <person name="Wu L."/>
            <person name="Ma J."/>
        </authorList>
    </citation>
    <scope>NUCLEOTIDE SEQUENCE [LARGE SCALE GENOMIC DNA]</scope>
    <source>
        <strain evidence="3">JCM 6835</strain>
    </source>
</reference>
<dbReference type="EMBL" id="BAAATE010000055">
    <property type="protein sequence ID" value="GAA2699301.1"/>
    <property type="molecule type" value="Genomic_DNA"/>
</dbReference>
<keyword evidence="3" id="KW-1185">Reference proteome</keyword>
<sequence>MVNLERSFLYVTEAHPPVRALVELFAAYDAPCNGDRPRPDEPSGEFGHLIASPLRQVTRMADGVVVLDPEAEDRARPLDVTGQSATAEDMRPPKPRSHSGTRALQLETALVPAQHVTRRCHSQGWVRHEGDTAAQPGRVSMAPFFPGDKDAAPEVHRHAAEGRARLRVVGHTGRGGSRTAYPSGTAGHA</sequence>
<evidence type="ECO:0000313" key="2">
    <source>
        <dbReference type="EMBL" id="GAA2699301.1"/>
    </source>
</evidence>
<accession>A0ABP6FSN3</accession>
<evidence type="ECO:0000256" key="1">
    <source>
        <dbReference type="SAM" id="MobiDB-lite"/>
    </source>
</evidence>
<name>A0ABP6FSN3_9ACTN</name>